<dbReference type="FunFam" id="3.90.190.10:FF:000102">
    <property type="entry name" value="Receptor-type tyrosine-protein phosphatase"/>
    <property type="match status" value="2"/>
</dbReference>
<name>A0AA35WRU4_GEOBA</name>
<feature type="domain" description="Tyrosine specific protein phosphatases" evidence="11">
    <location>
        <begin position="426"/>
        <end position="498"/>
    </location>
</feature>
<dbReference type="GO" id="GO:0016020">
    <property type="term" value="C:membrane"/>
    <property type="evidence" value="ECO:0007669"/>
    <property type="project" value="UniProtKB-SubCell"/>
</dbReference>
<dbReference type="InterPro" id="IPR050348">
    <property type="entry name" value="Protein-Tyr_Phosphatase"/>
</dbReference>
<organism evidence="13 14">
    <name type="scientific">Geodia barretti</name>
    <name type="common">Barrett's horny sponge</name>
    <dbReference type="NCBI Taxonomy" id="519541"/>
    <lineage>
        <taxon>Eukaryota</taxon>
        <taxon>Metazoa</taxon>
        <taxon>Porifera</taxon>
        <taxon>Demospongiae</taxon>
        <taxon>Heteroscleromorpha</taxon>
        <taxon>Tetractinellida</taxon>
        <taxon>Astrophorina</taxon>
        <taxon>Geodiidae</taxon>
        <taxon>Geodia</taxon>
    </lineage>
</organism>
<evidence type="ECO:0000256" key="6">
    <source>
        <dbReference type="ARBA" id="ARBA00023136"/>
    </source>
</evidence>
<evidence type="ECO:0000256" key="4">
    <source>
        <dbReference type="ARBA" id="ARBA00022801"/>
    </source>
</evidence>
<dbReference type="InterPro" id="IPR003595">
    <property type="entry name" value="Tyr_Pase_cat"/>
</dbReference>
<feature type="transmembrane region" description="Helical" evidence="9">
    <location>
        <begin position="114"/>
        <end position="141"/>
    </location>
</feature>
<evidence type="ECO:0000256" key="5">
    <source>
        <dbReference type="ARBA" id="ARBA00022912"/>
    </source>
</evidence>
<feature type="compositionally biased region" description="Polar residues" evidence="8">
    <location>
        <begin position="154"/>
        <end position="164"/>
    </location>
</feature>
<dbReference type="GO" id="GO:0004725">
    <property type="term" value="F:protein tyrosine phosphatase activity"/>
    <property type="evidence" value="ECO:0007669"/>
    <property type="project" value="UniProtKB-EC"/>
</dbReference>
<feature type="domain" description="Tyrosine-protein phosphatase" evidence="10">
    <location>
        <begin position="538"/>
        <end position="792"/>
    </location>
</feature>
<dbReference type="InterPro" id="IPR000242">
    <property type="entry name" value="PTP_cat"/>
</dbReference>
<evidence type="ECO:0000313" key="13">
    <source>
        <dbReference type="EMBL" id="CAI8024117.1"/>
    </source>
</evidence>
<evidence type="ECO:0000256" key="9">
    <source>
        <dbReference type="SAM" id="Phobius"/>
    </source>
</evidence>
<evidence type="ECO:0000259" key="12">
    <source>
        <dbReference type="PROSITE" id="PS50853"/>
    </source>
</evidence>
<evidence type="ECO:0000313" key="14">
    <source>
        <dbReference type="Proteomes" id="UP001174909"/>
    </source>
</evidence>
<keyword evidence="9" id="KW-1133">Transmembrane helix</keyword>
<dbReference type="SMART" id="SM00194">
    <property type="entry name" value="PTPc"/>
    <property type="match status" value="2"/>
</dbReference>
<comment type="caution">
    <text evidence="13">The sequence shown here is derived from an EMBL/GenBank/DDBJ whole genome shotgun (WGS) entry which is preliminary data.</text>
</comment>
<dbReference type="SMART" id="SM00404">
    <property type="entry name" value="PTPc_motif"/>
    <property type="match status" value="2"/>
</dbReference>
<dbReference type="PROSITE" id="PS50056">
    <property type="entry name" value="TYR_PHOSPHATASE_2"/>
    <property type="match status" value="2"/>
</dbReference>
<reference evidence="13" key="1">
    <citation type="submission" date="2023-03" db="EMBL/GenBank/DDBJ databases">
        <authorList>
            <person name="Steffen K."/>
            <person name="Cardenas P."/>
        </authorList>
    </citation>
    <scope>NUCLEOTIDE SEQUENCE</scope>
</reference>
<comment type="subcellular location">
    <subcellularLocation>
        <location evidence="1">Membrane</location>
        <topology evidence="1">Single-pass membrane protein</topology>
    </subcellularLocation>
</comment>
<dbReference type="EC" id="3.1.3.48" evidence="2"/>
<evidence type="ECO:0000256" key="7">
    <source>
        <dbReference type="ARBA" id="ARBA00051722"/>
    </source>
</evidence>
<sequence length="805" mass="91237">MTKVSKKYFLSLSSWSSWKSLSISHSQIYLSWRAPILPNGVIIAYEVSYRPADNSGHESSLNTTDVESNFTAGNDLEGGSDYIFSVRAYTRVGPGTTSSLRASTLLPLGTAIDIVVTVGIVASFVTALFLIYIGVIMLYIYKRSRNRTKKQDKSNQSATASNLLSLPYTDTPDTNASRDITSALKVTQISEEDEDYEDISFDSYDVEAVEEISPIHDTIFDSIMTNLVCPIPADEFGDYVTRCHSNQNNDFKAQFASLQQYGEEVPKTLRKSKLNRFSKITVYEDNRVILKPIRGHSDYEEDFINASYIDGYKKEQQYIATQGPLPNTTVDFWRMVWQERSQTIVMVTNLVEGNRIKCHKYWPETGTLSFGPFNVTITGQQTLADYTTRHFAVQLTESPGDILTVTQFHFTEWPEYRVPYSATSLLVFLKKVKKRHELSKGPMIVHCSSGVGRTGTLITIDCVLEQLQEEEKVVDIAGVIIHLRTQRMKLVESLEQYIFVHDAILEDLLCGDTQIDARIFHKSMRKIINSPQTYVTEFEKQFKVLEKVSPKPAEVSRKEALRNGNKNRNLWYLPSDKWRVALRGGSNDYIHAVFASGYKQKRAFIIAQSPMESTARDFWKMVHDRKCGVIVMLCDLVEDGEETCYQYWSKTGVAQFGEYTVDLLEEKAVKGFLLRKIAVYNIKTADAHQVVQLHMVNWSPDGSCSNLPTITSVIREITDIQMKTGNQPIIVHCSDTVGRSGMFCAIVTTIERCKTEGVVDVFQVVKALRVHKPGAVLTVAQYRLLFEAVLVYLESFDTYSNFVRK</sequence>
<keyword evidence="13" id="KW-0675">Receptor</keyword>
<protein>
    <recommendedName>
        <fullName evidence="2">protein-tyrosine-phosphatase</fullName>
        <ecNumber evidence="2">3.1.3.48</ecNumber>
    </recommendedName>
</protein>
<evidence type="ECO:0000256" key="3">
    <source>
        <dbReference type="ARBA" id="ARBA00022729"/>
    </source>
</evidence>
<dbReference type="PANTHER" id="PTHR19134:SF449">
    <property type="entry name" value="TYROSINE-PROTEIN PHOSPHATASE 1"/>
    <property type="match status" value="1"/>
</dbReference>
<dbReference type="PROSITE" id="PS50853">
    <property type="entry name" value="FN3"/>
    <property type="match status" value="1"/>
</dbReference>
<dbReference type="EMBL" id="CASHTH010002054">
    <property type="protein sequence ID" value="CAI8024117.1"/>
    <property type="molecule type" value="Genomic_DNA"/>
</dbReference>
<gene>
    <name evidence="13" type="ORF">GBAR_LOCUS14039</name>
</gene>
<accession>A0AA35WRU4</accession>
<feature type="domain" description="Fibronectin type-III" evidence="12">
    <location>
        <begin position="14"/>
        <end position="108"/>
    </location>
</feature>
<keyword evidence="9" id="KW-0812">Transmembrane</keyword>
<dbReference type="Gene3D" id="2.60.40.10">
    <property type="entry name" value="Immunoglobulins"/>
    <property type="match status" value="1"/>
</dbReference>
<dbReference type="InterPro" id="IPR036116">
    <property type="entry name" value="FN3_sf"/>
</dbReference>
<feature type="domain" description="Tyrosine-protein phosphatase" evidence="10">
    <location>
        <begin position="275"/>
        <end position="507"/>
    </location>
</feature>
<dbReference type="PROSITE" id="PS50055">
    <property type="entry name" value="TYR_PHOSPHATASE_PTP"/>
    <property type="match status" value="2"/>
</dbReference>
<evidence type="ECO:0000256" key="2">
    <source>
        <dbReference type="ARBA" id="ARBA00013064"/>
    </source>
</evidence>
<dbReference type="InterPro" id="IPR013783">
    <property type="entry name" value="Ig-like_fold"/>
</dbReference>
<evidence type="ECO:0000256" key="1">
    <source>
        <dbReference type="ARBA" id="ARBA00004167"/>
    </source>
</evidence>
<dbReference type="PROSITE" id="PS00383">
    <property type="entry name" value="TYR_PHOSPHATASE_1"/>
    <property type="match status" value="1"/>
</dbReference>
<keyword evidence="5" id="KW-0904">Protein phosphatase</keyword>
<dbReference type="Pfam" id="PF00102">
    <property type="entry name" value="Y_phosphatase"/>
    <property type="match status" value="2"/>
</dbReference>
<dbReference type="CDD" id="cd00047">
    <property type="entry name" value="PTPc"/>
    <property type="match status" value="1"/>
</dbReference>
<dbReference type="Pfam" id="PF00041">
    <property type="entry name" value="fn3"/>
    <property type="match status" value="1"/>
</dbReference>
<dbReference type="AlphaFoldDB" id="A0AA35WRU4"/>
<dbReference type="PANTHER" id="PTHR19134">
    <property type="entry name" value="RECEPTOR-TYPE TYROSINE-PROTEIN PHOSPHATASE"/>
    <property type="match status" value="1"/>
</dbReference>
<dbReference type="SUPFAM" id="SSF52799">
    <property type="entry name" value="(Phosphotyrosine protein) phosphatases II"/>
    <property type="match status" value="2"/>
</dbReference>
<feature type="region of interest" description="Disordered" evidence="8">
    <location>
        <begin position="150"/>
        <end position="175"/>
    </location>
</feature>
<keyword evidence="3" id="KW-0732">Signal</keyword>
<comment type="catalytic activity">
    <reaction evidence="7">
        <text>O-phospho-L-tyrosyl-[protein] + H2O = L-tyrosyl-[protein] + phosphate</text>
        <dbReference type="Rhea" id="RHEA:10684"/>
        <dbReference type="Rhea" id="RHEA-COMP:10136"/>
        <dbReference type="Rhea" id="RHEA-COMP:20101"/>
        <dbReference type="ChEBI" id="CHEBI:15377"/>
        <dbReference type="ChEBI" id="CHEBI:43474"/>
        <dbReference type="ChEBI" id="CHEBI:46858"/>
        <dbReference type="ChEBI" id="CHEBI:61978"/>
        <dbReference type="EC" id="3.1.3.48"/>
    </reaction>
</comment>
<dbReference type="InterPro" id="IPR016130">
    <property type="entry name" value="Tyr_Pase_AS"/>
</dbReference>
<evidence type="ECO:0000256" key="8">
    <source>
        <dbReference type="SAM" id="MobiDB-lite"/>
    </source>
</evidence>
<evidence type="ECO:0000259" key="10">
    <source>
        <dbReference type="PROSITE" id="PS50055"/>
    </source>
</evidence>
<dbReference type="SMART" id="SM00060">
    <property type="entry name" value="FN3"/>
    <property type="match status" value="1"/>
</dbReference>
<dbReference type="CDD" id="cd00063">
    <property type="entry name" value="FN3"/>
    <property type="match status" value="1"/>
</dbReference>
<dbReference type="PRINTS" id="PR00700">
    <property type="entry name" value="PRTYPHPHTASE"/>
</dbReference>
<evidence type="ECO:0000259" key="11">
    <source>
        <dbReference type="PROSITE" id="PS50056"/>
    </source>
</evidence>
<keyword evidence="6 9" id="KW-0472">Membrane</keyword>
<dbReference type="SUPFAM" id="SSF49265">
    <property type="entry name" value="Fibronectin type III"/>
    <property type="match status" value="1"/>
</dbReference>
<keyword evidence="14" id="KW-1185">Reference proteome</keyword>
<dbReference type="InterPro" id="IPR029021">
    <property type="entry name" value="Prot-tyrosine_phosphatase-like"/>
</dbReference>
<dbReference type="Gene3D" id="3.90.190.10">
    <property type="entry name" value="Protein tyrosine phosphatase superfamily"/>
    <property type="match status" value="2"/>
</dbReference>
<dbReference type="Proteomes" id="UP001174909">
    <property type="component" value="Unassembled WGS sequence"/>
</dbReference>
<feature type="domain" description="Tyrosine specific protein phosphatases" evidence="11">
    <location>
        <begin position="708"/>
        <end position="783"/>
    </location>
</feature>
<dbReference type="InterPro" id="IPR003961">
    <property type="entry name" value="FN3_dom"/>
</dbReference>
<keyword evidence="4" id="KW-0378">Hydrolase</keyword>
<proteinExistence type="predicted"/>
<dbReference type="InterPro" id="IPR000387">
    <property type="entry name" value="Tyr_Pase_dom"/>
</dbReference>